<dbReference type="Gene3D" id="3.90.1150.160">
    <property type="match status" value="1"/>
</dbReference>
<evidence type="ECO:0000313" key="8">
    <source>
        <dbReference type="Proteomes" id="UP000298416"/>
    </source>
</evidence>
<dbReference type="GO" id="GO:0030170">
    <property type="term" value="F:pyridoxal phosphate binding"/>
    <property type="evidence" value="ECO:0007669"/>
    <property type="project" value="InterPro"/>
</dbReference>
<keyword evidence="5" id="KW-0663">Pyridoxal phosphate</keyword>
<dbReference type="Proteomes" id="UP000298416">
    <property type="component" value="Unassembled WGS sequence"/>
</dbReference>
<reference evidence="7" key="1">
    <citation type="submission" date="2018-01" db="EMBL/GenBank/DDBJ databases">
        <authorList>
            <person name="Mao J.F."/>
        </authorList>
    </citation>
    <scope>NUCLEOTIDE SEQUENCE</scope>
    <source>
        <strain evidence="7">Huo1</strain>
        <tissue evidence="7">Leaf</tissue>
    </source>
</reference>
<dbReference type="FunFam" id="3.90.1150.160:FF:000001">
    <property type="entry name" value="Glutamate decarboxylase"/>
    <property type="match status" value="1"/>
</dbReference>
<evidence type="ECO:0000256" key="4">
    <source>
        <dbReference type="ARBA" id="ARBA00022860"/>
    </source>
</evidence>
<accession>A0A8X8Y4I5</accession>
<evidence type="ECO:0000256" key="2">
    <source>
        <dbReference type="ARBA" id="ARBA00009533"/>
    </source>
</evidence>
<proteinExistence type="inferred from homology"/>
<dbReference type="InterPro" id="IPR015424">
    <property type="entry name" value="PyrdxlP-dep_Trfase"/>
</dbReference>
<comment type="similarity">
    <text evidence="2">Belongs to the group II decarboxylase family.</text>
</comment>
<dbReference type="GO" id="GO:0005516">
    <property type="term" value="F:calmodulin binding"/>
    <property type="evidence" value="ECO:0007669"/>
    <property type="project" value="UniProtKB-KW"/>
</dbReference>
<dbReference type="Pfam" id="PF00282">
    <property type="entry name" value="Pyridoxal_deC"/>
    <property type="match status" value="1"/>
</dbReference>
<evidence type="ECO:0000256" key="5">
    <source>
        <dbReference type="ARBA" id="ARBA00022898"/>
    </source>
</evidence>
<sequence length="1857" mass="213916">MPKEAAYQIVKDELMLDGNPRLNLASFVTTWMEPEWDQLIMAAFNKNYVDMDEYPVTTELQAVELVDENTICVAAILGSTLTGEFEDVKLLNELLRKKNEETGWDTPIHHQCEWPQIRPCRCWLGCLEEPPDDLLFHINYLGSDQPTFTFNFSKGSSQIIAQRRRRESTVHFSLPRLKIPEGWMPKEAAYQIVKDELMLDGNPRLNLASFVTTWMEPEWDQLIMAAFNKNYVDMDEYPVTTELQAVELVDENTICVAAILGSTLTGEFEDVKLLNELLRKKNEETGWDTPIHEPPDDLLFHINYLGSDQPTFTFNFSKGSSQIIAQRRRRESTVHFSLPRLKIPEGWMPKEAAYQIVKDELMLDDNPRLNLASFVTTWMEPEWDQLIMAAFNKNYVDMDEYPVTTELQAVELVDENTICVAAILGSTLTGEFEDVKLLNELLRKKNEETGWDTPIHEPPDDLLFHINYLGSDQPTFTFNFSKGSSQIIAQRRRRESTVHFSLPRLKIPEGWMPKEAAYQIVKDELMLDGNPRLNLASFVTTWMEPEWDQLIMAAFNKNYVDMDEYPVTTELQAVELVDENTICVAAILGSTLTGEFEDVKLLNELLRKKNEETGWDTPIHEPPDDLLFHINYLGSDQPTFTFNFSKGSSQIIAQRRRRESTVHFSLPRLKIPEGWMPKEAAYQIVKDELMLDDNPRLNLASFVTTWMEPEWDQLIMAAFNKNYVDMDEYPVTTELQAVELVDENTICVAAILGSTLTGEFEDVKLLNELLRKKNEETGWDTPIHEPPDDLLFHINYLGSDQPTFTFNFSKGSSQIIAQRRRRESTVHFSLPRLKIPEGWMPKEAAYQIVKDELMLDGNPRLNLASFVTTWMEPEWDQLIMAAFNKNYVDMDEYPVTTELQAVELVDENTICVAAILGSTLTGEFEDVKLLNELLRKKNEETGWDTPIHEPPDDLLFHINYLGSDQPTFTFNFSKGSSQIIAQRRRRESTVHFSLPRLKIPEGWMPKEAAYQIVKDELMLDGNPRLKLASFVTTWMEPEWDQLIMAAFNKNYVDMDEYPVTTELQAVELVDENTICVAAILGSTLTGEFEDVKLLNELLRKKNEETGWDTPIHEPPDDLLFHINYLGSDQPTFTFNFSKGSSQIIAQRRRRESTVHFSLPRLKIPEGWMPKEAAYQIVKDELMLDGNPRLNLASFVTTWMEPEWDQLIMAAFNKNYVDMDEYPVTTELQAVELVDENTICVAAILGSTLTGEFEDVKLLNELLRKKNEETGWDTPIHEPPDDLLFHINYLGSDQPTFTFNFSKGSSQIIAQRRRRESTVHFSLPRLKIPEGWMPKEAAYQIVKDELMLDGNPRLNLASFVTTWMEPEWDQLIMAAFNKNYVDMDEYPVTTELQAVELVDENTICVAAILGSTLTGEFEDVKLLNELLRKKNEETGWDTPIHEPPDDLLFHINYLGSDQPTFTFNFSKGSSQIIAQYYQFIRLGFEFIYMCMCVRACVGLTNHHGIEQDRRRRRRESTVHFSLPRLKIPEGWMPKEAAYQIVKDELMLDGNPRLNLASFVTTWMEPEWDQLIMAAFNKNYVDMDEYPVTTELQAMELVDENTICVAAILGSTLTGEFEDVKLLNELLRKKNEETGWDTPIHHQCEWPQIRPCRCWLGCLEEPPDDLLFHINYLGSDQPTFTFNFSKGSSQIIAQYYQFIRLGFEGYKSIMENCMKNAMILKEGIAKTGRFDIISKDVGVPVVAFSLKDSTNYTVFQISESLRRFGWIVPAYTMPPNAEHVAVLRIVVREDFSHTLAERLIPDMEKVVKEFDAMPPRATVKEAHVTADDGKRSEKSVVEVQRDVFSYWRKISDKKSSGVC</sequence>
<reference evidence="7" key="2">
    <citation type="submission" date="2020-08" db="EMBL/GenBank/DDBJ databases">
        <title>Plant Genome Project.</title>
        <authorList>
            <person name="Zhang R.-G."/>
        </authorList>
    </citation>
    <scope>NUCLEOTIDE SEQUENCE</scope>
    <source>
        <strain evidence="7">Huo1</strain>
        <tissue evidence="7">Leaf</tissue>
    </source>
</reference>
<comment type="caution">
    <text evidence="7">The sequence shown here is derived from an EMBL/GenBank/DDBJ whole genome shotgun (WGS) entry which is preliminary data.</text>
</comment>
<evidence type="ECO:0000313" key="7">
    <source>
        <dbReference type="EMBL" id="KAG6423937.1"/>
    </source>
</evidence>
<keyword evidence="4" id="KW-0112">Calmodulin-binding</keyword>
<dbReference type="GO" id="GO:0006538">
    <property type="term" value="P:L-glutamate catabolic process"/>
    <property type="evidence" value="ECO:0007669"/>
    <property type="project" value="TreeGrafter"/>
</dbReference>
<evidence type="ECO:0000256" key="1">
    <source>
        <dbReference type="ARBA" id="ARBA00001933"/>
    </source>
</evidence>
<dbReference type="InterPro" id="IPR010107">
    <property type="entry name" value="Glutamate_decarboxylase"/>
</dbReference>
<evidence type="ECO:0000256" key="6">
    <source>
        <dbReference type="ARBA" id="ARBA00023239"/>
    </source>
</evidence>
<dbReference type="EMBL" id="PNBA02000005">
    <property type="protein sequence ID" value="KAG6423937.1"/>
    <property type="molecule type" value="Genomic_DNA"/>
</dbReference>
<name>A0A8X8Y4I5_SALSN</name>
<dbReference type="GO" id="GO:0004351">
    <property type="term" value="F:glutamate decarboxylase activity"/>
    <property type="evidence" value="ECO:0007669"/>
    <property type="project" value="UniProtKB-EC"/>
</dbReference>
<dbReference type="PANTHER" id="PTHR43321">
    <property type="entry name" value="GLUTAMATE DECARBOXYLASE"/>
    <property type="match status" value="1"/>
</dbReference>
<dbReference type="InterPro" id="IPR015421">
    <property type="entry name" value="PyrdxlP-dep_Trfase_major"/>
</dbReference>
<dbReference type="EC" id="4.1.1.15" evidence="3"/>
<dbReference type="Gene3D" id="3.40.640.10">
    <property type="entry name" value="Type I PLP-dependent aspartate aminotransferase-like (Major domain)"/>
    <property type="match status" value="11"/>
</dbReference>
<dbReference type="GO" id="GO:0005829">
    <property type="term" value="C:cytosol"/>
    <property type="evidence" value="ECO:0007669"/>
    <property type="project" value="TreeGrafter"/>
</dbReference>
<keyword evidence="6" id="KW-0456">Lyase</keyword>
<keyword evidence="8" id="KW-1185">Reference proteome</keyword>
<protein>
    <recommendedName>
        <fullName evidence="3">glutamate decarboxylase</fullName>
        <ecNumber evidence="3">4.1.1.15</ecNumber>
    </recommendedName>
</protein>
<dbReference type="SUPFAM" id="SSF53383">
    <property type="entry name" value="PLP-dependent transferases"/>
    <property type="match status" value="11"/>
</dbReference>
<dbReference type="InterPro" id="IPR002129">
    <property type="entry name" value="PyrdxlP-dep_de-COase"/>
</dbReference>
<evidence type="ECO:0000256" key="3">
    <source>
        <dbReference type="ARBA" id="ARBA00012421"/>
    </source>
</evidence>
<gene>
    <name evidence="7" type="ORF">SASPL_114345</name>
</gene>
<organism evidence="7">
    <name type="scientific">Salvia splendens</name>
    <name type="common">Scarlet sage</name>
    <dbReference type="NCBI Taxonomy" id="180675"/>
    <lineage>
        <taxon>Eukaryota</taxon>
        <taxon>Viridiplantae</taxon>
        <taxon>Streptophyta</taxon>
        <taxon>Embryophyta</taxon>
        <taxon>Tracheophyta</taxon>
        <taxon>Spermatophyta</taxon>
        <taxon>Magnoliopsida</taxon>
        <taxon>eudicotyledons</taxon>
        <taxon>Gunneridae</taxon>
        <taxon>Pentapetalae</taxon>
        <taxon>asterids</taxon>
        <taxon>lamiids</taxon>
        <taxon>Lamiales</taxon>
        <taxon>Lamiaceae</taxon>
        <taxon>Nepetoideae</taxon>
        <taxon>Mentheae</taxon>
        <taxon>Salviinae</taxon>
        <taxon>Salvia</taxon>
        <taxon>Salvia subgen. Calosphace</taxon>
        <taxon>core Calosphace</taxon>
    </lineage>
</organism>
<dbReference type="FunFam" id="4.10.280.50:FF:000001">
    <property type="entry name" value="Glutamate decarboxylase"/>
    <property type="match status" value="6"/>
</dbReference>
<dbReference type="PANTHER" id="PTHR43321:SF37">
    <property type="entry name" value="GLUTAMATE DECARBOXYLASE"/>
    <property type="match status" value="1"/>
</dbReference>
<comment type="cofactor">
    <cofactor evidence="1">
        <name>pyridoxal 5'-phosphate</name>
        <dbReference type="ChEBI" id="CHEBI:597326"/>
    </cofactor>
</comment>
<dbReference type="Gene3D" id="4.10.280.50">
    <property type="match status" value="10"/>
</dbReference>